<keyword evidence="1" id="KW-0677">Repeat</keyword>
<keyword evidence="6" id="KW-1185">Reference proteome</keyword>
<evidence type="ECO:0000313" key="5">
    <source>
        <dbReference type="EMBL" id="KAF1850372.1"/>
    </source>
</evidence>
<evidence type="ECO:0000256" key="2">
    <source>
        <dbReference type="ARBA" id="ARBA00023043"/>
    </source>
</evidence>
<dbReference type="PANTHER" id="PTHR24198:SF165">
    <property type="entry name" value="ANKYRIN REPEAT-CONTAINING PROTEIN-RELATED"/>
    <property type="match status" value="1"/>
</dbReference>
<feature type="repeat" description="ANK" evidence="3">
    <location>
        <begin position="993"/>
        <end position="1025"/>
    </location>
</feature>
<proteinExistence type="predicted"/>
<dbReference type="PROSITE" id="PS50088">
    <property type="entry name" value="ANK_REPEAT"/>
    <property type="match status" value="4"/>
</dbReference>
<evidence type="ECO:0000313" key="6">
    <source>
        <dbReference type="Proteomes" id="UP000800039"/>
    </source>
</evidence>
<dbReference type="InterPro" id="IPR036770">
    <property type="entry name" value="Ankyrin_rpt-contain_sf"/>
</dbReference>
<dbReference type="EMBL" id="ML976614">
    <property type="protein sequence ID" value="KAF1850372.1"/>
    <property type="molecule type" value="Genomic_DNA"/>
</dbReference>
<feature type="repeat" description="ANK" evidence="3">
    <location>
        <begin position="1063"/>
        <end position="1095"/>
    </location>
</feature>
<name>A0A9P4LDG7_9PLEO</name>
<feature type="domain" description="Clr5" evidence="4">
    <location>
        <begin position="8"/>
        <end position="59"/>
    </location>
</feature>
<gene>
    <name evidence="5" type="ORF">K460DRAFT_327164</name>
</gene>
<accession>A0A9P4LDG7</accession>
<evidence type="ECO:0000256" key="3">
    <source>
        <dbReference type="PROSITE-ProRule" id="PRU00023"/>
    </source>
</evidence>
<dbReference type="Pfam" id="PF14420">
    <property type="entry name" value="Clr5"/>
    <property type="match status" value="1"/>
</dbReference>
<dbReference type="SUPFAM" id="SSF48403">
    <property type="entry name" value="Ankyrin repeat"/>
    <property type="match status" value="3"/>
</dbReference>
<dbReference type="OrthoDB" id="539213at2759"/>
<feature type="repeat" description="ANK" evidence="3">
    <location>
        <begin position="566"/>
        <end position="598"/>
    </location>
</feature>
<comment type="caution">
    <text evidence="5">The sequence shown here is derived from an EMBL/GenBank/DDBJ whole genome shotgun (WGS) entry which is preliminary data.</text>
</comment>
<protein>
    <submittedName>
        <fullName evidence="5">Ankyrin</fullName>
    </submittedName>
</protein>
<dbReference type="InterPro" id="IPR025676">
    <property type="entry name" value="Clr5_dom"/>
</dbReference>
<dbReference type="Pfam" id="PF12796">
    <property type="entry name" value="Ank_2"/>
    <property type="match status" value="2"/>
</dbReference>
<dbReference type="PANTHER" id="PTHR24198">
    <property type="entry name" value="ANKYRIN REPEAT AND PROTEIN KINASE DOMAIN-CONTAINING PROTEIN"/>
    <property type="match status" value="1"/>
</dbReference>
<dbReference type="Proteomes" id="UP000800039">
    <property type="component" value="Unassembled WGS sequence"/>
</dbReference>
<dbReference type="InterPro" id="IPR002110">
    <property type="entry name" value="Ankyrin_rpt"/>
</dbReference>
<dbReference type="AlphaFoldDB" id="A0A9P4LDG7"/>
<dbReference type="Gene3D" id="1.25.40.20">
    <property type="entry name" value="Ankyrin repeat-containing domain"/>
    <property type="match status" value="2"/>
</dbReference>
<organism evidence="5 6">
    <name type="scientific">Cucurbitaria berberidis CBS 394.84</name>
    <dbReference type="NCBI Taxonomy" id="1168544"/>
    <lineage>
        <taxon>Eukaryota</taxon>
        <taxon>Fungi</taxon>
        <taxon>Dikarya</taxon>
        <taxon>Ascomycota</taxon>
        <taxon>Pezizomycotina</taxon>
        <taxon>Dothideomycetes</taxon>
        <taxon>Pleosporomycetidae</taxon>
        <taxon>Pleosporales</taxon>
        <taxon>Pleosporineae</taxon>
        <taxon>Cucurbitariaceae</taxon>
        <taxon>Cucurbitaria</taxon>
    </lineage>
</organism>
<evidence type="ECO:0000259" key="4">
    <source>
        <dbReference type="Pfam" id="PF14420"/>
    </source>
</evidence>
<dbReference type="RefSeq" id="XP_040792935.1">
    <property type="nucleotide sequence ID" value="XM_040930651.1"/>
</dbReference>
<sequence>MPKRRAEDDEWDLHRDDIVQLYINEDRPQAEVMNEPAARGFRRTKAQWERKLKKWGLAKNATKDEWKFIVGRLREREAQNKLSSVIVRGITLPESRIKKQRRIHDHHTTFERIARDLKPLNRLPTPPGVSISTPKPPQSPGFETLPQDRITIRQPGSLLVGSASFVQIRDSPWLQFLSSIKSSLTAHTSEHSNSPCQLANYGASERLDVYIPKEVTESPGAQFAHGGIVLAQYLDFETRLHPIFFDQRPYIPRDQSGVINVEFNDSYDLIEVNSYLDTLKLIVGAIANNFGTESMARLVSELARSRSATSILQRLLRQELVVVKACAEKLLIPAVQQRDLYLVRILVDSGVDINVRACTRKSFHPVTALQCAVEVKDERILELLLARDNADWAAHLYHYRYECYADIKAINNTKGTIVDVAVIMGEGNILKRLLAIARDEPKVSLRTLHRAVLQGRLDFIDMLIEIRPELLVEAMEVPWILLEAAATCEGTAVFEALVSQGLDAEDVDELGRGSALASASAHGNERLVHHLIAAGAELSGTAFGSGAPIHADNSQYFSKWKLRDLYGMAALHAAVYNDKKDLVSLLLSHGADPNQSCRVYPIQLAAWNGNEAIVKLLIKSHADVKATPHEVEDGYYFRDGSLNFACGDATRTAIRLAFEKGHLGVVDVLYKAGGSLPPCDPDNPFYAYESPFDIIRWQKTRIVRDTYNTNQEWDPLAIAIEKQNSKFLTGVIRRGYIRSPMTTIHLCRCILIHGIDFTQKLMQQDLLTLDIAVCPMVLYAATCKGEEVFASRLVTKLMTTLGHKEFIQHHGPTALKLAVMASQLALGRMFLKAGINPYESEVDLHDEDSWRLDRCGDFPNDDDDFTYDGDNYPTAFQTACCFASTTFIEMFLVLHEETADPEQYAYQKRHLSAAYIRAICSGDEDLENMILRTGLVIRDVEKTLGFEYIDRHLRVGLRYAFKLKAYNVAERLLSIGANPNRAEDSDQTCKKYSDRTVLQYAARDNEAGLVRKLLEKGAQVNAKPVAGYGATALQFAAINGNFEICNILLTAGAEINACPAEIEGRTAIEGAAEHGRLDMTHYLLELGADIRGRTSRNYRRTVYRAWKNGHYTLVRMLQDWKMQNYGSEDCEDVQTILDTITGDEL</sequence>
<dbReference type="Pfam" id="PF13637">
    <property type="entry name" value="Ank_4"/>
    <property type="match status" value="1"/>
</dbReference>
<keyword evidence="2 3" id="KW-0040">ANK repeat</keyword>
<evidence type="ECO:0000256" key="1">
    <source>
        <dbReference type="ARBA" id="ARBA00022737"/>
    </source>
</evidence>
<dbReference type="GeneID" id="63847903"/>
<reference evidence="5" key="1">
    <citation type="submission" date="2020-01" db="EMBL/GenBank/DDBJ databases">
        <authorList>
            <consortium name="DOE Joint Genome Institute"/>
            <person name="Haridas S."/>
            <person name="Albert R."/>
            <person name="Binder M."/>
            <person name="Bloem J."/>
            <person name="Labutti K."/>
            <person name="Salamov A."/>
            <person name="Andreopoulos B."/>
            <person name="Baker S.E."/>
            <person name="Barry K."/>
            <person name="Bills G."/>
            <person name="Bluhm B.H."/>
            <person name="Cannon C."/>
            <person name="Castanera R."/>
            <person name="Culley D.E."/>
            <person name="Daum C."/>
            <person name="Ezra D."/>
            <person name="Gonzalez J.B."/>
            <person name="Henrissat B."/>
            <person name="Kuo A."/>
            <person name="Liang C."/>
            <person name="Lipzen A."/>
            <person name="Lutzoni F."/>
            <person name="Magnuson J."/>
            <person name="Mondo S."/>
            <person name="Nolan M."/>
            <person name="Ohm R."/>
            <person name="Pangilinan J."/>
            <person name="Park H.-J."/>
            <person name="Ramirez L."/>
            <person name="Alfaro M."/>
            <person name="Sun H."/>
            <person name="Tritt A."/>
            <person name="Yoshinaga Y."/>
            <person name="Zwiers L.-H."/>
            <person name="Turgeon B.G."/>
            <person name="Goodwin S.B."/>
            <person name="Spatafora J.W."/>
            <person name="Crous P.W."/>
            <person name="Grigoriev I.V."/>
        </authorList>
    </citation>
    <scope>NUCLEOTIDE SEQUENCE</scope>
    <source>
        <strain evidence="5">CBS 394.84</strain>
    </source>
</reference>
<dbReference type="PROSITE" id="PS50297">
    <property type="entry name" value="ANK_REP_REGION"/>
    <property type="match status" value="4"/>
</dbReference>
<dbReference type="SMART" id="SM00248">
    <property type="entry name" value="ANK"/>
    <property type="match status" value="13"/>
</dbReference>
<feature type="repeat" description="ANK" evidence="3">
    <location>
        <begin position="1028"/>
        <end position="1060"/>
    </location>
</feature>